<dbReference type="Gene3D" id="1.20.120.450">
    <property type="entry name" value="dinb family like domain"/>
    <property type="match status" value="1"/>
</dbReference>
<dbReference type="RefSeq" id="WP_168885984.1">
    <property type="nucleotide sequence ID" value="NZ_JABAHY010000001.1"/>
</dbReference>
<dbReference type="SUPFAM" id="SSF109854">
    <property type="entry name" value="DinB/YfiT-like putative metalloenzymes"/>
    <property type="match status" value="1"/>
</dbReference>
<organism evidence="2 3">
    <name type="scientific">Nesterenkonia sedimenti</name>
    <dbReference type="NCBI Taxonomy" id="1463632"/>
    <lineage>
        <taxon>Bacteria</taxon>
        <taxon>Bacillati</taxon>
        <taxon>Actinomycetota</taxon>
        <taxon>Actinomycetes</taxon>
        <taxon>Micrococcales</taxon>
        <taxon>Micrococcaceae</taxon>
        <taxon>Nesterenkonia</taxon>
    </lineage>
</organism>
<dbReference type="Pfam" id="PF12867">
    <property type="entry name" value="DinB_2"/>
    <property type="match status" value="1"/>
</dbReference>
<evidence type="ECO:0000313" key="3">
    <source>
        <dbReference type="Proteomes" id="UP000523139"/>
    </source>
</evidence>
<evidence type="ECO:0000313" key="2">
    <source>
        <dbReference type="EMBL" id="NLS08476.1"/>
    </source>
</evidence>
<dbReference type="InterPro" id="IPR024775">
    <property type="entry name" value="DinB-like"/>
</dbReference>
<dbReference type="Proteomes" id="UP000523139">
    <property type="component" value="Unassembled WGS sequence"/>
</dbReference>
<feature type="domain" description="DinB-like" evidence="1">
    <location>
        <begin position="17"/>
        <end position="176"/>
    </location>
</feature>
<dbReference type="AlphaFoldDB" id="A0A7X8TH77"/>
<proteinExistence type="predicted"/>
<sequence>MTLHKPEESWSELLLDQLEWHWKHQVRDRSAGLSDAEYFWEPAPDCWNIRRRGASDAPVQGGAGEMVVEFAFPPPEPAPFTSIAWRLAHVVVGIFAMRNASHFGREATDYHSFTYAATAAEALEQLETEYARWAAGVRSLSDADLQRPCGEEGFEQEPMSKLVLHIHREVIHHLAEVALLRDIYLHTQKRWPTV</sequence>
<gene>
    <name evidence="2" type="ORF">HGQ17_00335</name>
</gene>
<accession>A0A7X8TH77</accession>
<reference evidence="2 3" key="1">
    <citation type="submission" date="2020-04" db="EMBL/GenBank/DDBJ databases">
        <title>Nesterenkonia sp. nov., isolated from marine sediment.</title>
        <authorList>
            <person name="Zhang G."/>
        </authorList>
    </citation>
    <scope>NUCLEOTIDE SEQUENCE [LARGE SCALE GENOMIC DNA]</scope>
    <source>
        <strain evidence="2 3">MY13</strain>
    </source>
</reference>
<keyword evidence="3" id="KW-1185">Reference proteome</keyword>
<dbReference type="EMBL" id="JABAHY010000001">
    <property type="protein sequence ID" value="NLS08476.1"/>
    <property type="molecule type" value="Genomic_DNA"/>
</dbReference>
<evidence type="ECO:0000259" key="1">
    <source>
        <dbReference type="Pfam" id="PF12867"/>
    </source>
</evidence>
<dbReference type="InterPro" id="IPR034660">
    <property type="entry name" value="DinB/YfiT-like"/>
</dbReference>
<comment type="caution">
    <text evidence="2">The sequence shown here is derived from an EMBL/GenBank/DDBJ whole genome shotgun (WGS) entry which is preliminary data.</text>
</comment>
<name>A0A7X8TH77_9MICC</name>
<protein>
    <submittedName>
        <fullName evidence="2">DinB family protein</fullName>
    </submittedName>
</protein>